<protein>
    <recommendedName>
        <fullName evidence="4">Transporter</fullName>
    </recommendedName>
</protein>
<accession>A0A1V4I814</accession>
<evidence type="ECO:0000313" key="2">
    <source>
        <dbReference type="EMBL" id="OPJ55755.1"/>
    </source>
</evidence>
<dbReference type="OrthoDB" id="2068061at2"/>
<evidence type="ECO:0008006" key="4">
    <source>
        <dbReference type="Google" id="ProtNLM"/>
    </source>
</evidence>
<evidence type="ECO:0000256" key="1">
    <source>
        <dbReference type="SAM" id="MobiDB-lite"/>
    </source>
</evidence>
<keyword evidence="3" id="KW-1185">Reference proteome</keyword>
<dbReference type="Proteomes" id="UP000190140">
    <property type="component" value="Unassembled WGS sequence"/>
</dbReference>
<feature type="compositionally biased region" description="Pro residues" evidence="1">
    <location>
        <begin position="8"/>
        <end position="18"/>
    </location>
</feature>
<organism evidence="2 3">
    <name type="scientific">Alkalithermobacter paradoxus</name>
    <dbReference type="NCBI Taxonomy" id="29349"/>
    <lineage>
        <taxon>Bacteria</taxon>
        <taxon>Bacillati</taxon>
        <taxon>Bacillota</taxon>
        <taxon>Clostridia</taxon>
        <taxon>Peptostreptococcales</taxon>
        <taxon>Tepidibacteraceae</taxon>
        <taxon>Alkalithermobacter</taxon>
    </lineage>
</organism>
<gene>
    <name evidence="2" type="ORF">CLOTH_09330</name>
</gene>
<evidence type="ECO:0000313" key="3">
    <source>
        <dbReference type="Proteomes" id="UP000190140"/>
    </source>
</evidence>
<dbReference type="EMBL" id="MZGW01000003">
    <property type="protein sequence ID" value="OPJ55755.1"/>
    <property type="molecule type" value="Genomic_DNA"/>
</dbReference>
<reference evidence="2 3" key="1">
    <citation type="submission" date="2017-03" db="EMBL/GenBank/DDBJ databases">
        <title>Genome sequence of Clostridium thermoalcaliphilum DSM 7309.</title>
        <authorList>
            <person name="Poehlein A."/>
            <person name="Daniel R."/>
        </authorList>
    </citation>
    <scope>NUCLEOTIDE SEQUENCE [LARGE SCALE GENOMIC DNA]</scope>
    <source>
        <strain evidence="2 3">DSM 7309</strain>
    </source>
</reference>
<feature type="compositionally biased region" description="Low complexity" evidence="1">
    <location>
        <begin position="19"/>
        <end position="32"/>
    </location>
</feature>
<feature type="region of interest" description="Disordered" evidence="1">
    <location>
        <begin position="1"/>
        <end position="36"/>
    </location>
</feature>
<dbReference type="STRING" id="29349.CLOTH_09330"/>
<dbReference type="RefSeq" id="WP_158080463.1">
    <property type="nucleotide sequence ID" value="NZ_MZGW01000003.1"/>
</dbReference>
<sequence length="100" mass="11662">MYYYSQMPKPPKGPPPSFTPKKSSGSKLKLGPGPSPMAVDPGSIRFCLYKFTYIWLRDGRGFWTFLMYVGPRSVSGFRWQRNRWVFFGTDLRNIDSFFCK</sequence>
<name>A0A1V4I814_9FIRM</name>
<comment type="caution">
    <text evidence="2">The sequence shown here is derived from an EMBL/GenBank/DDBJ whole genome shotgun (WGS) entry which is preliminary data.</text>
</comment>
<dbReference type="AlphaFoldDB" id="A0A1V4I814"/>
<proteinExistence type="predicted"/>